<feature type="chain" id="PRO_5043040411" description="Ionotropic glutamate receptor C-terminal domain-containing protein" evidence="10">
    <location>
        <begin position="19"/>
        <end position="590"/>
    </location>
</feature>
<keyword evidence="7" id="KW-0675">Receptor</keyword>
<name>A0AAN7NUF0_9COLE</name>
<comment type="similarity">
    <text evidence="2">Belongs to the glutamate-gated ion channel (TC 1.A.10.1) family.</text>
</comment>
<organism evidence="12 13">
    <name type="scientific">Aquatica leii</name>
    <dbReference type="NCBI Taxonomy" id="1421715"/>
    <lineage>
        <taxon>Eukaryota</taxon>
        <taxon>Metazoa</taxon>
        <taxon>Ecdysozoa</taxon>
        <taxon>Arthropoda</taxon>
        <taxon>Hexapoda</taxon>
        <taxon>Insecta</taxon>
        <taxon>Pterygota</taxon>
        <taxon>Neoptera</taxon>
        <taxon>Endopterygota</taxon>
        <taxon>Coleoptera</taxon>
        <taxon>Polyphaga</taxon>
        <taxon>Elateriformia</taxon>
        <taxon>Elateroidea</taxon>
        <taxon>Lampyridae</taxon>
        <taxon>Luciolinae</taxon>
        <taxon>Aquatica</taxon>
    </lineage>
</organism>
<protein>
    <recommendedName>
        <fullName evidence="11">Ionotropic glutamate receptor C-terminal domain-containing protein</fullName>
    </recommendedName>
</protein>
<gene>
    <name evidence="12" type="ORF">RN001_014349</name>
</gene>
<dbReference type="Pfam" id="PF00060">
    <property type="entry name" value="Lig_chan"/>
    <property type="match status" value="1"/>
</dbReference>
<feature type="transmembrane region" description="Helical" evidence="9">
    <location>
        <begin position="569"/>
        <end position="588"/>
    </location>
</feature>
<keyword evidence="3" id="KW-1003">Cell membrane</keyword>
<dbReference type="InterPro" id="IPR052192">
    <property type="entry name" value="Insect_Ionotropic_Sensory_Rcpt"/>
</dbReference>
<sequence length="590" mass="68580">MYKTKIVYILCLLHLTNSTLKTLSENRRLKDCVNYVIKNVFQEDETLLFTKIGADKTNLLDTTEHPFMVVNLKNKIKKFDNFMYYKQNFITHLEIEAIPMFLPLLYKSVFWNQTASYEGTYIFVTPFKSVDIIFKHYWSIGIINLIVIVYNNNKNSINVFTSDPQAPQNNCEQEFLSMNVQSCGVKKTIKLPELLRKFTNCKIVLANKRQLEISAINFILETTSTHLNATFIIDKNASFYTRFTFRETILGYHKYVLYSSVVQRDDFIWVVPTPKRIPSLEVLKIVFKKSVWIGILASYVLTSIVWWVFLKWYGGGTSELSSVLMMVYSLTLFGSIKQTPAFLTLKLIFITYIVYSIHIQTAFTSNLINILTVPQYEKRISTLEELSNSNVSIHIPIPLYNIYFSNNRSNYSLYTKIRNKLSINTNFFLNSSYRQGKHDVCYFFKKAEGELEQIAINRKHFVITDNALTSNYQVVLSAIYGSYILKTVDLVMNMLIESGIYGKIVQNIEMQRKHNVETVFKHETEDKIVLTVNHLIFVFLLWITGATIAVLIFLTEIIQETSTKISATISHYDFMNFFVMFFCSVLSCHI</sequence>
<dbReference type="PANTHER" id="PTHR42643">
    <property type="entry name" value="IONOTROPIC RECEPTOR 20A-RELATED"/>
    <property type="match status" value="1"/>
</dbReference>
<dbReference type="AlphaFoldDB" id="A0AAN7NUF0"/>
<evidence type="ECO:0000256" key="1">
    <source>
        <dbReference type="ARBA" id="ARBA00004651"/>
    </source>
</evidence>
<evidence type="ECO:0000313" key="13">
    <source>
        <dbReference type="Proteomes" id="UP001353858"/>
    </source>
</evidence>
<keyword evidence="6 9" id="KW-0472">Membrane</keyword>
<dbReference type="Gene3D" id="1.10.287.70">
    <property type="match status" value="1"/>
</dbReference>
<dbReference type="EMBL" id="JARPUR010000007">
    <property type="protein sequence ID" value="KAK4872320.1"/>
    <property type="molecule type" value="Genomic_DNA"/>
</dbReference>
<dbReference type="GO" id="GO:0050906">
    <property type="term" value="P:detection of stimulus involved in sensory perception"/>
    <property type="evidence" value="ECO:0007669"/>
    <property type="project" value="UniProtKB-ARBA"/>
</dbReference>
<comment type="subcellular location">
    <subcellularLocation>
        <location evidence="1">Cell membrane</location>
        <topology evidence="1">Multi-pass membrane protein</topology>
    </subcellularLocation>
</comment>
<evidence type="ECO:0000256" key="5">
    <source>
        <dbReference type="ARBA" id="ARBA00022989"/>
    </source>
</evidence>
<evidence type="ECO:0000256" key="10">
    <source>
        <dbReference type="SAM" id="SignalP"/>
    </source>
</evidence>
<evidence type="ECO:0000256" key="3">
    <source>
        <dbReference type="ARBA" id="ARBA00022475"/>
    </source>
</evidence>
<evidence type="ECO:0000313" key="12">
    <source>
        <dbReference type="EMBL" id="KAK4872320.1"/>
    </source>
</evidence>
<evidence type="ECO:0000256" key="2">
    <source>
        <dbReference type="ARBA" id="ARBA00008685"/>
    </source>
</evidence>
<dbReference type="PANTHER" id="PTHR42643:SF39">
    <property type="entry name" value="IONOTROPIC RECEPTOR 56A-RELATED"/>
    <property type="match status" value="1"/>
</dbReference>
<evidence type="ECO:0000256" key="9">
    <source>
        <dbReference type="SAM" id="Phobius"/>
    </source>
</evidence>
<keyword evidence="13" id="KW-1185">Reference proteome</keyword>
<keyword evidence="10" id="KW-0732">Signal</keyword>
<feature type="transmembrane region" description="Helical" evidence="9">
    <location>
        <begin position="349"/>
        <end position="371"/>
    </location>
</feature>
<comment type="caution">
    <text evidence="12">The sequence shown here is derived from an EMBL/GenBank/DDBJ whole genome shotgun (WGS) entry which is preliminary data.</text>
</comment>
<keyword evidence="4 9" id="KW-0812">Transmembrane</keyword>
<dbReference type="GO" id="GO:0005886">
    <property type="term" value="C:plasma membrane"/>
    <property type="evidence" value="ECO:0007669"/>
    <property type="project" value="UniProtKB-SubCell"/>
</dbReference>
<keyword evidence="5 9" id="KW-1133">Transmembrane helix</keyword>
<evidence type="ECO:0000256" key="7">
    <source>
        <dbReference type="ARBA" id="ARBA00023170"/>
    </source>
</evidence>
<proteinExistence type="inferred from homology"/>
<feature type="signal peptide" evidence="10">
    <location>
        <begin position="1"/>
        <end position="18"/>
    </location>
</feature>
<reference evidence="13" key="1">
    <citation type="submission" date="2023-01" db="EMBL/GenBank/DDBJ databases">
        <title>Key to firefly adult light organ development and bioluminescence: homeobox transcription factors regulate luciferase expression and transportation to peroxisome.</title>
        <authorList>
            <person name="Fu X."/>
        </authorList>
    </citation>
    <scope>NUCLEOTIDE SEQUENCE [LARGE SCALE GENOMIC DNA]</scope>
</reference>
<dbReference type="InterPro" id="IPR001320">
    <property type="entry name" value="Iontro_rcpt_C"/>
</dbReference>
<feature type="domain" description="Ionotropic glutamate receptor C-terminal" evidence="11">
    <location>
        <begin position="289"/>
        <end position="545"/>
    </location>
</feature>
<dbReference type="GO" id="GO:0015276">
    <property type="term" value="F:ligand-gated monoatomic ion channel activity"/>
    <property type="evidence" value="ECO:0007669"/>
    <property type="project" value="InterPro"/>
</dbReference>
<evidence type="ECO:0000256" key="6">
    <source>
        <dbReference type="ARBA" id="ARBA00023136"/>
    </source>
</evidence>
<evidence type="ECO:0000256" key="4">
    <source>
        <dbReference type="ARBA" id="ARBA00022692"/>
    </source>
</evidence>
<evidence type="ECO:0000256" key="8">
    <source>
        <dbReference type="ARBA" id="ARBA00023180"/>
    </source>
</evidence>
<feature type="transmembrane region" description="Helical" evidence="9">
    <location>
        <begin position="535"/>
        <end position="557"/>
    </location>
</feature>
<evidence type="ECO:0000259" key="11">
    <source>
        <dbReference type="Pfam" id="PF00060"/>
    </source>
</evidence>
<keyword evidence="8" id="KW-0325">Glycoprotein</keyword>
<feature type="transmembrane region" description="Helical" evidence="9">
    <location>
        <begin position="291"/>
        <end position="310"/>
    </location>
</feature>
<dbReference type="Proteomes" id="UP001353858">
    <property type="component" value="Unassembled WGS sequence"/>
</dbReference>
<accession>A0AAN7NUF0</accession>